<dbReference type="AlphaFoldDB" id="A0A9X8JH27"/>
<dbReference type="Proteomes" id="UP001138460">
    <property type="component" value="Unassembled WGS sequence"/>
</dbReference>
<protein>
    <submittedName>
        <fullName evidence="1">Uncharacterized protein</fullName>
    </submittedName>
</protein>
<evidence type="ECO:0000313" key="2">
    <source>
        <dbReference type="Proteomes" id="UP001138460"/>
    </source>
</evidence>
<dbReference type="EMBL" id="NWTM01000002">
    <property type="protein sequence ID" value="RYC41719.1"/>
    <property type="molecule type" value="Genomic_DNA"/>
</dbReference>
<keyword evidence="2" id="KW-1185">Reference proteome</keyword>
<name>A0A9X8JH27_9GAMM</name>
<reference evidence="1 2" key="1">
    <citation type="journal article" date="2018" name="Syst. Appl. Microbiol.">
        <title>Pectobacterium zantedeschiae sp. nov. a new species of a soft rot pathogen isolated from Calla lily (Zantedeschia spp.).</title>
        <authorList>
            <person name="Waleron M."/>
            <person name="Misztak A."/>
            <person name="Waleron M."/>
            <person name="Franczuk M."/>
            <person name="Jonca J."/>
            <person name="Wielgomas B."/>
            <person name="Mikicinski A."/>
            <person name="Popovic T."/>
            <person name="Waleron K."/>
        </authorList>
    </citation>
    <scope>NUCLEOTIDE SEQUENCE [LARGE SCALE GENOMIC DNA]</scope>
    <source>
        <strain evidence="1 2">9M</strain>
    </source>
</reference>
<comment type="caution">
    <text evidence="1">The sequence shown here is derived from an EMBL/GenBank/DDBJ whole genome shotgun (WGS) entry which is preliminary data.</text>
</comment>
<gene>
    <name evidence="1" type="ORF">CLR69_16515</name>
</gene>
<dbReference type="RefSeq" id="WP_129706603.1">
    <property type="nucleotide sequence ID" value="NZ_CP139172.1"/>
</dbReference>
<proteinExistence type="predicted"/>
<organism evidence="1 2">
    <name type="scientific">Pectobacterium zantedeschiae</name>
    <dbReference type="NCBI Taxonomy" id="2034769"/>
    <lineage>
        <taxon>Bacteria</taxon>
        <taxon>Pseudomonadati</taxon>
        <taxon>Pseudomonadota</taxon>
        <taxon>Gammaproteobacteria</taxon>
        <taxon>Enterobacterales</taxon>
        <taxon>Pectobacteriaceae</taxon>
        <taxon>Pectobacterium</taxon>
    </lineage>
</organism>
<sequence>MSTTKFQVVKVQSGSTQNIDFGTRVLNASVAVQAFELSFGSADHHLKTISVSSSISSFSGNGVTVSATCYMEDKSNNKAYGSVNVLVVAECDS</sequence>
<evidence type="ECO:0000313" key="1">
    <source>
        <dbReference type="EMBL" id="RYC41719.1"/>
    </source>
</evidence>
<dbReference type="OrthoDB" id="6424767at2"/>
<accession>A0A9X8JH27</accession>